<reference evidence="2 3" key="2">
    <citation type="submission" date="2020-03" db="EMBL/GenBank/DDBJ databases">
        <title>Chryseoglobus sp. isolated from a deep-sea seamount.</title>
        <authorList>
            <person name="Zhang D.-C."/>
        </authorList>
    </citation>
    <scope>NUCLEOTIDE SEQUENCE [LARGE SCALE GENOMIC DNA]</scope>
    <source>
        <strain evidence="2 3">KN1116</strain>
    </source>
</reference>
<gene>
    <name evidence="2" type="ORF">FK219_009960</name>
</gene>
<keyword evidence="1" id="KW-0812">Transmembrane</keyword>
<dbReference type="Pfam" id="PF14079">
    <property type="entry name" value="DUF4260"/>
    <property type="match status" value="1"/>
</dbReference>
<dbReference type="RefSeq" id="WP_152582603.1">
    <property type="nucleotide sequence ID" value="NZ_JAVJPO010000009.1"/>
</dbReference>
<reference evidence="2 3" key="1">
    <citation type="submission" date="2019-06" db="EMBL/GenBank/DDBJ databases">
        <authorList>
            <person name="De-Chao Zhang Q."/>
        </authorList>
    </citation>
    <scope>NUCLEOTIDE SEQUENCE [LARGE SCALE GENOMIC DNA]</scope>
    <source>
        <strain evidence="2 3">KN1116</strain>
    </source>
</reference>
<proteinExistence type="predicted"/>
<keyword evidence="3" id="KW-1185">Reference proteome</keyword>
<name>A0A9E5MKT8_9MICO</name>
<keyword evidence="1" id="KW-1133">Transmembrane helix</keyword>
<accession>A0A9E5MKT8</accession>
<dbReference type="OrthoDB" id="9813911at2"/>
<dbReference type="AlphaFoldDB" id="A0A9E5MKT8"/>
<comment type="caution">
    <text evidence="2">The sequence shown here is derived from an EMBL/GenBank/DDBJ whole genome shotgun (WGS) entry which is preliminary data.</text>
</comment>
<evidence type="ECO:0000256" key="1">
    <source>
        <dbReference type="SAM" id="Phobius"/>
    </source>
</evidence>
<evidence type="ECO:0000313" key="3">
    <source>
        <dbReference type="Proteomes" id="UP000818266"/>
    </source>
</evidence>
<sequence>MTNPERVQRIENGLLAVLVLVMAVVIYPEWWWVTLAAFLLFDLSALGYVRSAAMGAALYNSVHNYAWPAVVAAVGLLVQGSAPVLATVCGLTALAGAFHVAVDRALGYGLKLPDAFTHTHLGWIGRDRPRA</sequence>
<dbReference type="EMBL" id="VIKT02000016">
    <property type="protein sequence ID" value="NHF63559.1"/>
    <property type="molecule type" value="Genomic_DNA"/>
</dbReference>
<keyword evidence="1" id="KW-0472">Membrane</keyword>
<dbReference type="InterPro" id="IPR025356">
    <property type="entry name" value="DUF4260"/>
</dbReference>
<organism evidence="2 3">
    <name type="scientific">Microcella pacifica</name>
    <dbReference type="NCBI Taxonomy" id="2591847"/>
    <lineage>
        <taxon>Bacteria</taxon>
        <taxon>Bacillati</taxon>
        <taxon>Actinomycetota</taxon>
        <taxon>Actinomycetes</taxon>
        <taxon>Micrococcales</taxon>
        <taxon>Microbacteriaceae</taxon>
        <taxon>Microcella</taxon>
    </lineage>
</organism>
<dbReference type="Proteomes" id="UP000818266">
    <property type="component" value="Unassembled WGS sequence"/>
</dbReference>
<feature type="transmembrane region" description="Helical" evidence="1">
    <location>
        <begin position="84"/>
        <end position="102"/>
    </location>
</feature>
<protein>
    <submittedName>
        <fullName evidence="2">DUF4260 family protein</fullName>
    </submittedName>
</protein>
<feature type="transmembrane region" description="Helical" evidence="1">
    <location>
        <begin position="12"/>
        <end position="27"/>
    </location>
</feature>
<evidence type="ECO:0000313" key="2">
    <source>
        <dbReference type="EMBL" id="NHF63559.1"/>
    </source>
</evidence>